<evidence type="ECO:0000313" key="1">
    <source>
        <dbReference type="EMBL" id="PVX57406.1"/>
    </source>
</evidence>
<dbReference type="OrthoDB" id="1066020at2"/>
<organism evidence="1 2">
    <name type="scientific">Hallella colorans</name>
    <dbReference type="NCBI Taxonomy" id="1703337"/>
    <lineage>
        <taxon>Bacteria</taxon>
        <taxon>Pseudomonadati</taxon>
        <taxon>Bacteroidota</taxon>
        <taxon>Bacteroidia</taxon>
        <taxon>Bacteroidales</taxon>
        <taxon>Prevotellaceae</taxon>
        <taxon>Hallella</taxon>
    </lineage>
</organism>
<sequence>MKFKTLHTLLLIIAATLWTGRIDAQQLKIDGNDVNITNDATLTGVWLKSGNVSWNATTKTLTLDNAKIENSMAYDNTLLVSGLDVTIKLIGSSDIRATSSEGVRLMNSKTTITGGGTLKVNAGFTDVYLHHDATLTIDGCTVDMDRRLEGWSMGDEKDKNNHLVVKNATLKATSVNKLSSITLTACKIQSPDGGKIDGNEFGKFVATADGSKAQNVVIVPDKTASIARANVENGCETKAIYSMDGHLQPALGKGINIVRTSDGKTVKVLKK</sequence>
<dbReference type="RefSeq" id="WP_116615940.1">
    <property type="nucleotide sequence ID" value="NZ_CAMQYP010000045.1"/>
</dbReference>
<evidence type="ECO:0000313" key="2">
    <source>
        <dbReference type="Proteomes" id="UP000245870"/>
    </source>
</evidence>
<reference evidence="1 2" key="1">
    <citation type="submission" date="2018-05" db="EMBL/GenBank/DDBJ databases">
        <title>Genomic Encyclopedia of Type Strains, Phase IV (KMG-IV): sequencing the most valuable type-strain genomes for metagenomic binning, comparative biology and taxonomic classification.</title>
        <authorList>
            <person name="Goeker M."/>
        </authorList>
    </citation>
    <scope>NUCLEOTIDE SEQUENCE [LARGE SCALE GENOMIC DNA]</scope>
    <source>
        <strain evidence="1 2">DSM 100333</strain>
    </source>
</reference>
<comment type="caution">
    <text evidence="1">The sequence shown here is derived from an EMBL/GenBank/DDBJ whole genome shotgun (WGS) entry which is preliminary data.</text>
</comment>
<dbReference type="AlphaFoldDB" id="A0A2U0UIF8"/>
<gene>
    <name evidence="1" type="ORF">C7379_10420</name>
</gene>
<protein>
    <submittedName>
        <fullName evidence="1">Uncharacterized protein</fullName>
    </submittedName>
</protein>
<accession>A0A2U0UIF8</accession>
<dbReference type="EMBL" id="QENY01000004">
    <property type="protein sequence ID" value="PVX57406.1"/>
    <property type="molecule type" value="Genomic_DNA"/>
</dbReference>
<dbReference type="Proteomes" id="UP000245870">
    <property type="component" value="Unassembled WGS sequence"/>
</dbReference>
<name>A0A2U0UIF8_9BACT</name>
<proteinExistence type="predicted"/>
<keyword evidence="2" id="KW-1185">Reference proteome</keyword>